<dbReference type="Gene3D" id="3.40.50.1240">
    <property type="entry name" value="Phosphoglycerate mutase-like"/>
    <property type="match status" value="1"/>
</dbReference>
<dbReference type="InterPro" id="IPR013078">
    <property type="entry name" value="His_Pase_superF_clade-1"/>
</dbReference>
<comment type="caution">
    <text evidence="1">The sequence shown here is derived from an EMBL/GenBank/DDBJ whole genome shotgun (WGS) entry which is preliminary data.</text>
</comment>
<proteinExistence type="predicted"/>
<sequence>MPTRLILVRHGDSHHKADGVHGGPRTCRGLTDLGRSQAVALKDRLTAAGVLPGPGERSQEPAIYSSIIPRAIETAAVLAGGAEENVVQDCGLCTYHMADWADGMSWEQIRRDHRRTDGGLFHPFEDGNEAWADLVLRVSKALTSIAAATSGGTAVVVTHAEGVAASLVVFGSLPLFREFDVLVSPASITEWVTDDDPAAPWHPGTRVALPVRWTLARLNDAAHLT</sequence>
<gene>
    <name evidence="1" type="ORF">GCM10009838_47800</name>
</gene>
<dbReference type="Pfam" id="PF00300">
    <property type="entry name" value="His_Phos_1"/>
    <property type="match status" value="1"/>
</dbReference>
<accession>A0ABP5DIX8</accession>
<dbReference type="SMART" id="SM00855">
    <property type="entry name" value="PGAM"/>
    <property type="match status" value="1"/>
</dbReference>
<dbReference type="PANTHER" id="PTHR48100:SF59">
    <property type="entry name" value="ADENOSYLCOBALAMIN_ALPHA-RIBAZOLE PHOSPHATASE"/>
    <property type="match status" value="1"/>
</dbReference>
<dbReference type="CDD" id="cd07067">
    <property type="entry name" value="HP_PGM_like"/>
    <property type="match status" value="1"/>
</dbReference>
<name>A0ABP5DIX8_9ACTN</name>
<protein>
    <submittedName>
        <fullName evidence="1">Histidine phosphatase family protein</fullName>
    </submittedName>
</protein>
<dbReference type="InterPro" id="IPR029033">
    <property type="entry name" value="His_PPase_superfam"/>
</dbReference>
<dbReference type="RefSeq" id="WP_344659332.1">
    <property type="nucleotide sequence ID" value="NZ_BAAAQM010000028.1"/>
</dbReference>
<dbReference type="Proteomes" id="UP001499854">
    <property type="component" value="Unassembled WGS sequence"/>
</dbReference>
<keyword evidence="2" id="KW-1185">Reference proteome</keyword>
<dbReference type="SUPFAM" id="SSF53254">
    <property type="entry name" value="Phosphoglycerate mutase-like"/>
    <property type="match status" value="1"/>
</dbReference>
<evidence type="ECO:0000313" key="2">
    <source>
        <dbReference type="Proteomes" id="UP001499854"/>
    </source>
</evidence>
<dbReference type="EMBL" id="BAAAQM010000028">
    <property type="protein sequence ID" value="GAA1981051.1"/>
    <property type="molecule type" value="Genomic_DNA"/>
</dbReference>
<reference evidence="2" key="1">
    <citation type="journal article" date="2019" name="Int. J. Syst. Evol. Microbiol.">
        <title>The Global Catalogue of Microorganisms (GCM) 10K type strain sequencing project: providing services to taxonomists for standard genome sequencing and annotation.</title>
        <authorList>
            <consortium name="The Broad Institute Genomics Platform"/>
            <consortium name="The Broad Institute Genome Sequencing Center for Infectious Disease"/>
            <person name="Wu L."/>
            <person name="Ma J."/>
        </authorList>
    </citation>
    <scope>NUCLEOTIDE SEQUENCE [LARGE SCALE GENOMIC DNA]</scope>
    <source>
        <strain evidence="2">JCM 16013</strain>
    </source>
</reference>
<organism evidence="1 2">
    <name type="scientific">Catenulispora subtropica</name>
    <dbReference type="NCBI Taxonomy" id="450798"/>
    <lineage>
        <taxon>Bacteria</taxon>
        <taxon>Bacillati</taxon>
        <taxon>Actinomycetota</taxon>
        <taxon>Actinomycetes</taxon>
        <taxon>Catenulisporales</taxon>
        <taxon>Catenulisporaceae</taxon>
        <taxon>Catenulispora</taxon>
    </lineage>
</organism>
<dbReference type="PANTHER" id="PTHR48100">
    <property type="entry name" value="BROAD-SPECIFICITY PHOSPHATASE YOR283W-RELATED"/>
    <property type="match status" value="1"/>
</dbReference>
<dbReference type="InterPro" id="IPR050275">
    <property type="entry name" value="PGM_Phosphatase"/>
</dbReference>
<evidence type="ECO:0000313" key="1">
    <source>
        <dbReference type="EMBL" id="GAA1981051.1"/>
    </source>
</evidence>